<dbReference type="Proteomes" id="UP000256999">
    <property type="component" value="Unassembled WGS sequence"/>
</dbReference>
<dbReference type="AlphaFoldDB" id="A0A3E0UGW9"/>
<evidence type="ECO:0000256" key="1">
    <source>
        <dbReference type="SAM" id="MobiDB-lite"/>
    </source>
</evidence>
<dbReference type="OrthoDB" id="5803286at2"/>
<comment type="caution">
    <text evidence="2">The sequence shown here is derived from an EMBL/GenBank/DDBJ whole genome shotgun (WGS) entry which is preliminary data.</text>
</comment>
<feature type="region of interest" description="Disordered" evidence="1">
    <location>
        <begin position="598"/>
        <end position="638"/>
    </location>
</feature>
<dbReference type="RefSeq" id="WP_116000088.1">
    <property type="nucleotide sequence ID" value="NZ_QUOV01000001.1"/>
</dbReference>
<dbReference type="PROSITE" id="PS51257">
    <property type="entry name" value="PROKAR_LIPOPROTEIN"/>
    <property type="match status" value="1"/>
</dbReference>
<evidence type="ECO:0000313" key="3">
    <source>
        <dbReference type="Proteomes" id="UP000256999"/>
    </source>
</evidence>
<gene>
    <name evidence="2" type="ORF">DXX92_08665</name>
</gene>
<protein>
    <recommendedName>
        <fullName evidence="4">Lipoprotein</fullName>
    </recommendedName>
</protein>
<evidence type="ECO:0008006" key="4">
    <source>
        <dbReference type="Google" id="ProtNLM"/>
    </source>
</evidence>
<accession>A0A3E0UGW9</accession>
<evidence type="ECO:0000313" key="2">
    <source>
        <dbReference type="EMBL" id="REL35415.1"/>
    </source>
</evidence>
<name>A0A3E0UGW9_9GAMM</name>
<organism evidence="2 3">
    <name type="scientific">Thalassotalea euphylliae</name>
    <dbReference type="NCBI Taxonomy" id="1655234"/>
    <lineage>
        <taxon>Bacteria</taxon>
        <taxon>Pseudomonadati</taxon>
        <taxon>Pseudomonadota</taxon>
        <taxon>Gammaproteobacteria</taxon>
        <taxon>Alteromonadales</taxon>
        <taxon>Colwelliaceae</taxon>
        <taxon>Thalassotalea</taxon>
    </lineage>
</organism>
<proteinExistence type="predicted"/>
<sequence>MNKKLINCAFIIALPTLYSCGGGSSGDSTTQPSPNNSGSAAKNAEIVIDGNNVSTNQAAELILHAPDTNISNITWSQASGQAIDLVTTNHKVLSVVPTESGNYQFQVSFNENGQAKTLNAAIDVSADNATLSIPTGQAVLAQNKVSLRVFSGQNEAVTLSNVNWRQTQGPSISLSSTSDNVLIFNAPAVSQDTLFSFEVSANVNNRQSSETVTILVEQAESISNAAYFDDRVARVFPYNPNSPYANQLANCVYSNALNSSCTLERLPLLAQQTLTPSVDDVMNRVVVSHQWMGDNFKAFLEQLDPHDDFKQLLRATTAVVIAYDVRPSFYWAATGAIYLDAENFWLTPRQRDTINEAPDFRSGLGDDLQFAIPWRYVKDNDYAFEFYAKDERVERPLSALTYPLGYLLYHELAHANDFFPQTNWSSLNSQARVLDAALDNAARSELLTAFSPLESQVMKDLAQVRYNTGNATDIQKAYLPQDVRTLFEPDKAVHFYGFSTEREDFAMLFEELMMQHRYGVQRDVAVTNNPNNVNDNRNDYIVEWGQRGRLSQPQIVDRAAYTTNFVYPEFDAQAAIAELPAAIPFVAGASWRDNLSLSPNTNGRARAKSANDGTSANTSNRQYHYYSKPLPKRSNTNQ</sequence>
<feature type="compositionally biased region" description="Polar residues" evidence="1">
    <location>
        <begin position="611"/>
        <end position="622"/>
    </location>
</feature>
<reference evidence="2 3" key="1">
    <citation type="submission" date="2018-08" db="EMBL/GenBank/DDBJ databases">
        <title>Thalassotalea euphylliae genome.</title>
        <authorList>
            <person name="Summers S."/>
            <person name="Rice S.A."/>
            <person name="Freckelton M.L."/>
            <person name="Nedved B.T."/>
            <person name="Hadfield M.G."/>
        </authorList>
    </citation>
    <scope>NUCLEOTIDE SEQUENCE [LARGE SCALE GENOMIC DNA]</scope>
    <source>
        <strain evidence="2 3">H2</strain>
    </source>
</reference>
<dbReference type="EMBL" id="QUOV01000001">
    <property type="protein sequence ID" value="REL35415.1"/>
    <property type="molecule type" value="Genomic_DNA"/>
</dbReference>